<dbReference type="Pfam" id="PF08020">
    <property type="entry name" value="DUF1706"/>
    <property type="match status" value="1"/>
</dbReference>
<sequence>MSTISKNKVELLLAIHSAFEKLCIDYNKIAPNATRVLGVEGNKKGSQISVCDTLAYLIGWQNLVLKWHYHTEHSLPVNFPEEGFNWQQLGELAQHFYQQYQDWTYDALFSEFKATTERLITLVNSLENEALYGQPWYKTYTLGRMIQFNSSAPMKNMRTKVRKFIKTHPQELV</sequence>
<accession>A0A919BJF3</accession>
<evidence type="ECO:0000313" key="1">
    <source>
        <dbReference type="EMBL" id="GHF92782.1"/>
    </source>
</evidence>
<keyword evidence="2" id="KW-1185">Reference proteome</keyword>
<evidence type="ECO:0000313" key="2">
    <source>
        <dbReference type="Proteomes" id="UP000623842"/>
    </source>
</evidence>
<dbReference type="Proteomes" id="UP000623842">
    <property type="component" value="Unassembled WGS sequence"/>
</dbReference>
<dbReference type="EMBL" id="BNCK01000004">
    <property type="protein sequence ID" value="GHF92782.1"/>
    <property type="molecule type" value="Genomic_DNA"/>
</dbReference>
<dbReference type="AlphaFoldDB" id="A0A919BJF3"/>
<gene>
    <name evidence="1" type="ORF">GCM10017161_21220</name>
</gene>
<evidence type="ECO:0008006" key="3">
    <source>
        <dbReference type="Google" id="ProtNLM"/>
    </source>
</evidence>
<reference evidence="1" key="2">
    <citation type="submission" date="2020-09" db="EMBL/GenBank/DDBJ databases">
        <authorList>
            <person name="Sun Q."/>
            <person name="Kim S."/>
        </authorList>
    </citation>
    <scope>NUCLEOTIDE SEQUENCE</scope>
    <source>
        <strain evidence="1">KCTC 42731</strain>
    </source>
</reference>
<dbReference type="PANTHER" id="PTHR40658:SF3">
    <property type="entry name" value="CLBS_DFSB FAMILY FOUR-HELIX BUNDLE PROTEIN"/>
    <property type="match status" value="1"/>
</dbReference>
<name>A0A919BJF3_9GAMM</name>
<proteinExistence type="predicted"/>
<dbReference type="PIRSF" id="PIRSF031551">
    <property type="entry name" value="DUF1706"/>
    <property type="match status" value="1"/>
</dbReference>
<protein>
    <recommendedName>
        <fullName evidence="3">ClbS/DfsB family four-helix bundle protein</fullName>
    </recommendedName>
</protein>
<dbReference type="Gene3D" id="1.20.120.450">
    <property type="entry name" value="dinb family like domain"/>
    <property type="match status" value="1"/>
</dbReference>
<dbReference type="RefSeq" id="WP_189770182.1">
    <property type="nucleotide sequence ID" value="NZ_BNCK01000004.1"/>
</dbReference>
<dbReference type="InterPro" id="IPR034660">
    <property type="entry name" value="DinB/YfiT-like"/>
</dbReference>
<comment type="caution">
    <text evidence="1">The sequence shown here is derived from an EMBL/GenBank/DDBJ whole genome shotgun (WGS) entry which is preliminary data.</text>
</comment>
<reference evidence="1" key="1">
    <citation type="journal article" date="2014" name="Int. J. Syst. Evol. Microbiol.">
        <title>Complete genome sequence of Corynebacterium casei LMG S-19264T (=DSM 44701T), isolated from a smear-ripened cheese.</title>
        <authorList>
            <consortium name="US DOE Joint Genome Institute (JGI-PGF)"/>
            <person name="Walter F."/>
            <person name="Albersmeier A."/>
            <person name="Kalinowski J."/>
            <person name="Ruckert C."/>
        </authorList>
    </citation>
    <scope>NUCLEOTIDE SEQUENCE</scope>
    <source>
        <strain evidence="1">KCTC 42731</strain>
    </source>
</reference>
<organism evidence="1 2">
    <name type="scientific">Thalassotalea marina</name>
    <dbReference type="NCBI Taxonomy" id="1673741"/>
    <lineage>
        <taxon>Bacteria</taxon>
        <taxon>Pseudomonadati</taxon>
        <taxon>Pseudomonadota</taxon>
        <taxon>Gammaproteobacteria</taxon>
        <taxon>Alteromonadales</taxon>
        <taxon>Colwelliaceae</taxon>
        <taxon>Thalassotalea</taxon>
    </lineage>
</organism>
<dbReference type="PANTHER" id="PTHR40658">
    <property type="match status" value="1"/>
</dbReference>
<dbReference type="InterPro" id="IPR012550">
    <property type="entry name" value="DUF1706"/>
</dbReference>